<dbReference type="InterPro" id="IPR019734">
    <property type="entry name" value="TPR_rpt"/>
</dbReference>
<dbReference type="PROSITE" id="PS50293">
    <property type="entry name" value="TPR_REGION"/>
    <property type="match status" value="1"/>
</dbReference>
<evidence type="ECO:0000313" key="6">
    <source>
        <dbReference type="EMBL" id="MDC8771994.1"/>
    </source>
</evidence>
<reference evidence="6 7" key="1">
    <citation type="submission" date="2022-10" db="EMBL/GenBank/DDBJ databases">
        <title>Paucibacter sp. hw1 Genome sequencing.</title>
        <authorList>
            <person name="Park S."/>
        </authorList>
    </citation>
    <scope>NUCLEOTIDE SEQUENCE [LARGE SCALE GENOMIC DNA]</scope>
    <source>
        <strain evidence="7">hw1</strain>
    </source>
</reference>
<feature type="repeat" description="TPR" evidence="3">
    <location>
        <begin position="74"/>
        <end position="107"/>
    </location>
</feature>
<dbReference type="PANTHER" id="PTHR44858">
    <property type="entry name" value="TETRATRICOPEPTIDE REPEAT PROTEIN 6"/>
    <property type="match status" value="1"/>
</dbReference>
<dbReference type="SMART" id="SM00028">
    <property type="entry name" value="TPR"/>
    <property type="match status" value="3"/>
</dbReference>
<dbReference type="PANTHER" id="PTHR44858:SF1">
    <property type="entry name" value="UDP-N-ACETYLGLUCOSAMINE--PEPTIDE N-ACETYLGLUCOSAMINYLTRANSFERASE SPINDLY-RELATED"/>
    <property type="match status" value="1"/>
</dbReference>
<feature type="compositionally biased region" description="Polar residues" evidence="4">
    <location>
        <begin position="231"/>
        <end position="243"/>
    </location>
</feature>
<dbReference type="SUPFAM" id="SSF48452">
    <property type="entry name" value="TPR-like"/>
    <property type="match status" value="1"/>
</dbReference>
<evidence type="ECO:0000313" key="7">
    <source>
        <dbReference type="Proteomes" id="UP001221189"/>
    </source>
</evidence>
<dbReference type="InterPro" id="IPR011990">
    <property type="entry name" value="TPR-like_helical_dom_sf"/>
</dbReference>
<feature type="region of interest" description="Disordered" evidence="4">
    <location>
        <begin position="227"/>
        <end position="250"/>
    </location>
</feature>
<dbReference type="Proteomes" id="UP001221189">
    <property type="component" value="Unassembled WGS sequence"/>
</dbReference>
<dbReference type="InterPro" id="IPR056203">
    <property type="entry name" value="Cds6_C"/>
</dbReference>
<keyword evidence="2 3" id="KW-0802">TPR repeat</keyword>
<dbReference type="Gene3D" id="3.10.450.50">
    <property type="match status" value="1"/>
</dbReference>
<comment type="caution">
    <text evidence="6">The sequence shown here is derived from an EMBL/GenBank/DDBJ whole genome shotgun (WGS) entry which is preliminary data.</text>
</comment>
<dbReference type="Gene3D" id="1.25.40.10">
    <property type="entry name" value="Tetratricopeptide repeat domain"/>
    <property type="match status" value="1"/>
</dbReference>
<dbReference type="InterPro" id="IPR032710">
    <property type="entry name" value="NTF2-like_dom_sf"/>
</dbReference>
<dbReference type="EMBL" id="JAQQXT010000005">
    <property type="protein sequence ID" value="MDC8771994.1"/>
    <property type="molecule type" value="Genomic_DNA"/>
</dbReference>
<feature type="domain" description="Cds6 C-terminal" evidence="5">
    <location>
        <begin position="277"/>
        <end position="379"/>
    </location>
</feature>
<evidence type="ECO:0000256" key="3">
    <source>
        <dbReference type="PROSITE-ProRule" id="PRU00339"/>
    </source>
</evidence>
<evidence type="ECO:0000259" key="5">
    <source>
        <dbReference type="Pfam" id="PF24125"/>
    </source>
</evidence>
<feature type="repeat" description="TPR" evidence="3">
    <location>
        <begin position="40"/>
        <end position="73"/>
    </location>
</feature>
<sequence length="382" mass="39434">MSASARADDVADVQAMLAGGKLAEGLKKADDLLKAKPGDARLRLQRGIALSLLGRNPEAIEVFKKLVASNPEMPGPYNNLAVLYANQGDYEKARQSLEQAVRANPDYATAYQNLGDIHARLAEKAYAKSLSLDKNDLALPLKIAAVQNVFEPGAPARTSPPAAKPTPAPSPAAVAAAPTPVPAPAPSKSPAAPAAAAVVAKASAESAKPADPLTSAVLSSLSGQPAKVAANTPSTANTGNTSKAAQPAPALAAAAKPAAAAATTKVDSSASDSQAVRTAVDAWAAAWSKRDMFAYFAAYAPDFKGKAASRKAWEADRVARISSKKEISVVLSDVQVKLEGNTATVSFKQDYRADALKMKNDKTLALIKGKAGDWQITSENSN</sequence>
<dbReference type="RefSeq" id="WP_273600252.1">
    <property type="nucleotide sequence ID" value="NZ_JAQQXT010000005.1"/>
</dbReference>
<name>A0ABT5KEN1_9BURK</name>
<protein>
    <submittedName>
        <fullName evidence="6">Tetratricopeptide repeat protein</fullName>
    </submittedName>
</protein>
<keyword evidence="7" id="KW-1185">Reference proteome</keyword>
<evidence type="ECO:0000256" key="1">
    <source>
        <dbReference type="ARBA" id="ARBA00022737"/>
    </source>
</evidence>
<evidence type="ECO:0000256" key="4">
    <source>
        <dbReference type="SAM" id="MobiDB-lite"/>
    </source>
</evidence>
<accession>A0ABT5KEN1</accession>
<dbReference type="Pfam" id="PF24125">
    <property type="entry name" value="Cds6_C"/>
    <property type="match status" value="1"/>
</dbReference>
<dbReference type="PROSITE" id="PS50005">
    <property type="entry name" value="TPR"/>
    <property type="match status" value="2"/>
</dbReference>
<evidence type="ECO:0000256" key="2">
    <source>
        <dbReference type="ARBA" id="ARBA00022803"/>
    </source>
</evidence>
<dbReference type="InterPro" id="IPR050498">
    <property type="entry name" value="Ycf3"/>
</dbReference>
<dbReference type="Pfam" id="PF14559">
    <property type="entry name" value="TPR_19"/>
    <property type="match status" value="1"/>
</dbReference>
<dbReference type="SUPFAM" id="SSF54427">
    <property type="entry name" value="NTF2-like"/>
    <property type="match status" value="1"/>
</dbReference>
<organism evidence="6 7">
    <name type="scientific">Roseateles albus</name>
    <dbReference type="NCBI Taxonomy" id="2987525"/>
    <lineage>
        <taxon>Bacteria</taxon>
        <taxon>Pseudomonadati</taxon>
        <taxon>Pseudomonadota</taxon>
        <taxon>Betaproteobacteria</taxon>
        <taxon>Burkholderiales</taxon>
        <taxon>Sphaerotilaceae</taxon>
        <taxon>Roseateles</taxon>
    </lineage>
</organism>
<proteinExistence type="predicted"/>
<keyword evidence="1" id="KW-0677">Repeat</keyword>
<gene>
    <name evidence="6" type="ORF">PRZ03_10470</name>
</gene>
<feature type="region of interest" description="Disordered" evidence="4">
    <location>
        <begin position="155"/>
        <end position="190"/>
    </location>
</feature>